<organism evidence="3 4">
    <name type="scientific">Arthrobacter subterraneus</name>
    <dbReference type="NCBI Taxonomy" id="335973"/>
    <lineage>
        <taxon>Bacteria</taxon>
        <taxon>Bacillati</taxon>
        <taxon>Actinomycetota</taxon>
        <taxon>Actinomycetes</taxon>
        <taxon>Micrococcales</taxon>
        <taxon>Micrococcaceae</taxon>
        <taxon>Arthrobacter</taxon>
    </lineage>
</organism>
<feature type="region of interest" description="Disordered" evidence="1">
    <location>
        <begin position="138"/>
        <end position="158"/>
    </location>
</feature>
<evidence type="ECO:0000259" key="2">
    <source>
        <dbReference type="Pfam" id="PF12680"/>
    </source>
</evidence>
<dbReference type="EMBL" id="FNDT01000026">
    <property type="protein sequence ID" value="SDI83799.1"/>
    <property type="molecule type" value="Genomic_DNA"/>
</dbReference>
<evidence type="ECO:0000313" key="3">
    <source>
        <dbReference type="EMBL" id="SDI83799.1"/>
    </source>
</evidence>
<name>A0A1G8NU73_9MICC</name>
<sequence length="158" mass="17641">MPDRPEALIDAFVAAWNKADADALAELFVEDADFVNVVGMWWTSRSQIRYNHAYGFRHMFSETTLSPLKVSARYLNGDVAVLHLLSSLTGQVKPSGERAGDRIAVLTFTVARQSENHWLVVSAQNTDRVPGAQTFISNGSELTPGNYERRSVREEPMK</sequence>
<dbReference type="InterPro" id="IPR037401">
    <property type="entry name" value="SnoaL-like"/>
</dbReference>
<evidence type="ECO:0000313" key="4">
    <source>
        <dbReference type="Proteomes" id="UP000199258"/>
    </source>
</evidence>
<dbReference type="AlphaFoldDB" id="A0A1G8NU73"/>
<accession>A0A1G8NU73</accession>
<dbReference type="InterPro" id="IPR032710">
    <property type="entry name" value="NTF2-like_dom_sf"/>
</dbReference>
<keyword evidence="4" id="KW-1185">Reference proteome</keyword>
<dbReference type="Gene3D" id="3.10.450.50">
    <property type="match status" value="1"/>
</dbReference>
<dbReference type="OrthoDB" id="582586at2"/>
<dbReference type="Proteomes" id="UP000199258">
    <property type="component" value="Unassembled WGS sequence"/>
</dbReference>
<feature type="domain" description="SnoaL-like" evidence="2">
    <location>
        <begin position="10"/>
        <end position="98"/>
    </location>
</feature>
<dbReference type="NCBIfam" id="TIGR02246">
    <property type="entry name" value="SgcJ/EcaC family oxidoreductase"/>
    <property type="match status" value="1"/>
</dbReference>
<dbReference type="SUPFAM" id="SSF54427">
    <property type="entry name" value="NTF2-like"/>
    <property type="match status" value="1"/>
</dbReference>
<dbReference type="InterPro" id="IPR011944">
    <property type="entry name" value="Steroid_delta5-4_isomerase"/>
</dbReference>
<feature type="compositionally biased region" description="Basic and acidic residues" evidence="1">
    <location>
        <begin position="147"/>
        <end position="158"/>
    </location>
</feature>
<protein>
    <recommendedName>
        <fullName evidence="2">SnoaL-like domain-containing protein</fullName>
    </recommendedName>
</protein>
<evidence type="ECO:0000256" key="1">
    <source>
        <dbReference type="SAM" id="MobiDB-lite"/>
    </source>
</evidence>
<reference evidence="3 4" key="1">
    <citation type="submission" date="2016-10" db="EMBL/GenBank/DDBJ databases">
        <authorList>
            <person name="de Groot N.N."/>
        </authorList>
    </citation>
    <scope>NUCLEOTIDE SEQUENCE [LARGE SCALE GENOMIC DNA]</scope>
    <source>
        <strain evidence="3 4">NP_1H</strain>
    </source>
</reference>
<dbReference type="Pfam" id="PF12680">
    <property type="entry name" value="SnoaL_2"/>
    <property type="match status" value="1"/>
</dbReference>
<dbReference type="STRING" id="335973.SAMN04488693_12617"/>
<gene>
    <name evidence="3" type="ORF">SAMN04488693_12617</name>
</gene>
<dbReference type="RefSeq" id="WP_090588207.1">
    <property type="nucleotide sequence ID" value="NZ_FNDT01000026.1"/>
</dbReference>
<proteinExistence type="predicted"/>